<comment type="catalytic activity">
    <reaction evidence="3">
        <text>a purine D-ribonucleoside + phosphate = a purine nucleobase + alpha-D-ribose 1-phosphate</text>
        <dbReference type="Rhea" id="RHEA:19805"/>
        <dbReference type="ChEBI" id="CHEBI:26386"/>
        <dbReference type="ChEBI" id="CHEBI:43474"/>
        <dbReference type="ChEBI" id="CHEBI:57720"/>
        <dbReference type="ChEBI" id="CHEBI:142355"/>
        <dbReference type="EC" id="2.4.2.1"/>
    </reaction>
</comment>
<dbReference type="InterPro" id="IPR000845">
    <property type="entry name" value="Nucleoside_phosphorylase_d"/>
</dbReference>
<evidence type="ECO:0000256" key="2">
    <source>
        <dbReference type="ARBA" id="ARBA00022679"/>
    </source>
</evidence>
<dbReference type="STRING" id="1802583.A2311_05485"/>
<keyword evidence="2 3" id="KW-0808">Transferase</keyword>
<comment type="miscellaneous">
    <text evidence="3">Although this enzyme belongs to the family of MTA phosphorylases based on sequence homology, it has been shown that conserved amino acid substitutions in the substrate binding pocket convert the substrate specificity of this enzyme from 6-aminopurines to 6-oxopurines.</text>
</comment>
<dbReference type="HAMAP" id="MF_01963">
    <property type="entry name" value="MTAP"/>
    <property type="match status" value="1"/>
</dbReference>
<evidence type="ECO:0000313" key="6">
    <source>
        <dbReference type="Proteomes" id="UP000178951"/>
    </source>
</evidence>
<dbReference type="GO" id="GO:0017061">
    <property type="term" value="F:S-methyl-5-thioadenosine phosphorylase activity"/>
    <property type="evidence" value="ECO:0007669"/>
    <property type="project" value="InterPro"/>
</dbReference>
<comment type="subunit">
    <text evidence="3">Homohexamer. Dimer of a homotrimer.</text>
</comment>
<gene>
    <name evidence="5" type="ORF">A2311_05485</name>
</gene>
<feature type="binding site" evidence="3">
    <location>
        <position position="8"/>
    </location>
    <ligand>
        <name>phosphate</name>
        <dbReference type="ChEBI" id="CHEBI:43474"/>
    </ligand>
</feature>
<keyword evidence="3" id="KW-0660">Purine salvage</keyword>
<evidence type="ECO:0000259" key="4">
    <source>
        <dbReference type="Pfam" id="PF01048"/>
    </source>
</evidence>
<comment type="function">
    <text evidence="3">Purine nucleoside phosphorylase which is highly specific for 6-oxopurine nucleosides. Cleaves guanosine or inosine to respective bases and sugar-1-phosphate molecules. Involved in purine salvage.</text>
</comment>
<dbReference type="GO" id="GO:0019509">
    <property type="term" value="P:L-methionine salvage from methylthioadenosine"/>
    <property type="evidence" value="ECO:0007669"/>
    <property type="project" value="TreeGrafter"/>
</dbReference>
<comment type="pathway">
    <text evidence="3">Purine metabolism; purine nucleoside salvage.</text>
</comment>
<keyword evidence="1 3" id="KW-0328">Glycosyltransferase</keyword>
<evidence type="ECO:0000313" key="5">
    <source>
        <dbReference type="EMBL" id="OGC32422.1"/>
    </source>
</evidence>
<feature type="domain" description="Nucleoside phosphorylase" evidence="4">
    <location>
        <begin position="2"/>
        <end position="232"/>
    </location>
</feature>
<dbReference type="Gene3D" id="3.40.50.1580">
    <property type="entry name" value="Nucleoside phosphorylase domain"/>
    <property type="match status" value="1"/>
</dbReference>
<dbReference type="PANTHER" id="PTHR42679:SF2">
    <property type="entry name" value="S-METHYL-5'-THIOADENOSINE PHOSPHORYLASE"/>
    <property type="match status" value="1"/>
</dbReference>
<proteinExistence type="inferred from homology"/>
<evidence type="ECO:0000256" key="3">
    <source>
        <dbReference type="HAMAP-Rule" id="MF_01963"/>
    </source>
</evidence>
<feature type="binding site" evidence="3">
    <location>
        <position position="176"/>
    </location>
    <ligand>
        <name>phosphate</name>
        <dbReference type="ChEBI" id="CHEBI:43474"/>
    </ligand>
</feature>
<feature type="site" description="Important for substrate specificity" evidence="3">
    <location>
        <position position="211"/>
    </location>
</feature>
<dbReference type="PANTHER" id="PTHR42679">
    <property type="entry name" value="S-METHYL-5'-THIOADENOSINE PHOSPHORYLASE"/>
    <property type="match status" value="1"/>
</dbReference>
<protein>
    <recommendedName>
        <fullName evidence="3">Probable 6-oxopurine nucleoside phosphorylase</fullName>
        <ecNumber evidence="3">2.4.2.1</ecNumber>
    </recommendedName>
    <alternativeName>
        <fullName evidence="3">Purine nucleoside phosphorylase</fullName>
        <shortName evidence="3">PNP</shortName>
    </alternativeName>
</protein>
<dbReference type="InterPro" id="IPR035994">
    <property type="entry name" value="Nucleoside_phosphorylase_sf"/>
</dbReference>
<dbReference type="CDD" id="cd09010">
    <property type="entry name" value="MTAP_SsMTAPII_like_MTIP"/>
    <property type="match status" value="1"/>
</dbReference>
<dbReference type="GO" id="GO:0006166">
    <property type="term" value="P:purine ribonucleoside salvage"/>
    <property type="evidence" value="ECO:0007669"/>
    <property type="project" value="UniProtKB-UniRule"/>
</dbReference>
<evidence type="ECO:0000256" key="1">
    <source>
        <dbReference type="ARBA" id="ARBA00022676"/>
    </source>
</evidence>
<dbReference type="EC" id="2.4.2.1" evidence="3"/>
<reference evidence="5 6" key="1">
    <citation type="journal article" date="2016" name="Nat. Commun.">
        <title>Thousands of microbial genomes shed light on interconnected biogeochemical processes in an aquifer system.</title>
        <authorList>
            <person name="Anantharaman K."/>
            <person name="Brown C.T."/>
            <person name="Hug L.A."/>
            <person name="Sharon I."/>
            <person name="Castelle C.J."/>
            <person name="Probst A.J."/>
            <person name="Thomas B.C."/>
            <person name="Singh A."/>
            <person name="Wilkins M.J."/>
            <person name="Karaoz U."/>
            <person name="Brodie E.L."/>
            <person name="Williams K.H."/>
            <person name="Hubbard S.S."/>
            <person name="Banfield J.F."/>
        </authorList>
    </citation>
    <scope>NUCLEOTIDE SEQUENCE [LARGE SCALE GENOMIC DNA]</scope>
</reference>
<dbReference type="GO" id="GO:0005829">
    <property type="term" value="C:cytosol"/>
    <property type="evidence" value="ECO:0007669"/>
    <property type="project" value="TreeGrafter"/>
</dbReference>
<feature type="site" description="Important for substrate specificity" evidence="3">
    <location>
        <position position="157"/>
    </location>
</feature>
<accession>A0A1F4TI69</accession>
<dbReference type="AlphaFoldDB" id="A0A1F4TI69"/>
<feature type="binding site" evidence="3">
    <location>
        <begin position="199"/>
        <end position="201"/>
    </location>
    <ligand>
        <name>substrate</name>
    </ligand>
</feature>
<dbReference type="EMBL" id="MEUF01000078">
    <property type="protein sequence ID" value="OGC32422.1"/>
    <property type="molecule type" value="Genomic_DNA"/>
</dbReference>
<dbReference type="Pfam" id="PF01048">
    <property type="entry name" value="PNP_UDP_1"/>
    <property type="match status" value="1"/>
</dbReference>
<organism evidence="5 6">
    <name type="scientific">candidate division WOR-1 bacterium RIFOXYB2_FULL_48_7</name>
    <dbReference type="NCBI Taxonomy" id="1802583"/>
    <lineage>
        <taxon>Bacteria</taxon>
        <taxon>Bacillati</taxon>
        <taxon>Saganbacteria</taxon>
    </lineage>
</organism>
<dbReference type="InterPro" id="IPR010044">
    <property type="entry name" value="MTAP"/>
</dbReference>
<dbReference type="Proteomes" id="UP000178951">
    <property type="component" value="Unassembled WGS sequence"/>
</dbReference>
<comment type="similarity">
    <text evidence="3">Belongs to the PNP/MTAP phosphorylase family. MTAP subfamily.</text>
</comment>
<feature type="binding site" evidence="3">
    <location>
        <position position="175"/>
    </location>
    <ligand>
        <name>substrate</name>
    </ligand>
</feature>
<comment type="caution">
    <text evidence="3">Lacks conserved residue(s) required for the propagation of feature annotation.</text>
</comment>
<comment type="caution">
    <text evidence="5">The sequence shown here is derived from an EMBL/GenBank/DDBJ whole genome shotgun (WGS) entry which is preliminary data.</text>
</comment>
<dbReference type="SUPFAM" id="SSF53167">
    <property type="entry name" value="Purine and uridine phosphorylases"/>
    <property type="match status" value="1"/>
</dbReference>
<sequence length="237" mass="25645">MIGIIGGSGLETFPFSGQVEELLITTPFGKVTAKQSGNLAFISRHGEAHQIAPHQVNFRANIWALGQLQVTGIIATAAVGALNMSYKPGELIILDDFIDLTRQRPLSFYSHGAVVHTDMGQPFDRELNQRLSRVIQSETGQSPPAAVYVAVEGPRFETRAEIKYMNMIGGSVVGMTIVPEVVLAKEKSLPYAVIGLVTNYACGVIEQPVSNEAVQATMRHNQERLARLITAAATDQS</sequence>
<dbReference type="UniPathway" id="UPA00606"/>
<feature type="binding site" evidence="3">
    <location>
        <begin position="44"/>
        <end position="45"/>
    </location>
    <ligand>
        <name>phosphate</name>
        <dbReference type="ChEBI" id="CHEBI:43474"/>
    </ligand>
</feature>
<name>A0A1F4TI69_UNCSA</name>